<reference evidence="1" key="1">
    <citation type="submission" date="2021-02" db="EMBL/GenBank/DDBJ databases">
        <authorList>
            <consortium name="DOE Joint Genome Institute"/>
            <person name="Ahrendt S."/>
            <person name="Looney B.P."/>
            <person name="Miyauchi S."/>
            <person name="Morin E."/>
            <person name="Drula E."/>
            <person name="Courty P.E."/>
            <person name="Chicoki N."/>
            <person name="Fauchery L."/>
            <person name="Kohler A."/>
            <person name="Kuo A."/>
            <person name="Labutti K."/>
            <person name="Pangilinan J."/>
            <person name="Lipzen A."/>
            <person name="Riley R."/>
            <person name="Andreopoulos W."/>
            <person name="He G."/>
            <person name="Johnson J."/>
            <person name="Barry K.W."/>
            <person name="Grigoriev I.V."/>
            <person name="Nagy L."/>
            <person name="Hibbett D."/>
            <person name="Henrissat B."/>
            <person name="Matheny P.B."/>
            <person name="Labbe J."/>
            <person name="Martin F."/>
        </authorList>
    </citation>
    <scope>NUCLEOTIDE SEQUENCE</scope>
    <source>
        <strain evidence="1">FP105234-sp</strain>
    </source>
</reference>
<gene>
    <name evidence="1" type="ORF">FA95DRAFT_1612797</name>
</gene>
<accession>A0ACB8R5V9</accession>
<evidence type="ECO:0000313" key="1">
    <source>
        <dbReference type="EMBL" id="KAI0039150.1"/>
    </source>
</evidence>
<protein>
    <submittedName>
        <fullName evidence="1">Uncharacterized protein</fullName>
    </submittedName>
</protein>
<comment type="caution">
    <text evidence="1">The sequence shown here is derived from an EMBL/GenBank/DDBJ whole genome shotgun (WGS) entry which is preliminary data.</text>
</comment>
<organism evidence="1 2">
    <name type="scientific">Auriscalpium vulgare</name>
    <dbReference type="NCBI Taxonomy" id="40419"/>
    <lineage>
        <taxon>Eukaryota</taxon>
        <taxon>Fungi</taxon>
        <taxon>Dikarya</taxon>
        <taxon>Basidiomycota</taxon>
        <taxon>Agaricomycotina</taxon>
        <taxon>Agaricomycetes</taxon>
        <taxon>Russulales</taxon>
        <taxon>Auriscalpiaceae</taxon>
        <taxon>Auriscalpium</taxon>
    </lineage>
</organism>
<sequence>MSSIAPTNVPHAGKNRRFEYYTVTEGSEVGVFVDWLIAAPLVVGWPGAQMKGFHDLVRASAAYHRAMDSRVDLPSEHPLSLVFHFANPAAGSPETHHAAPASAPTPVIPPAASASLAPSSSAPTPVAPPTASPSWAPSSSAPTSAHAPAKAKSPSEAQLETLANVLRDVDIEDLLAIARGRHRDDGGPEESSIMKLSLLVNPNPNPPSDEPPCRVIVQHNVPDEPDVLTALDAANARRSRTAASDGKGKARGATPATPSISVSSLTDISSVSDSGSIAGPSPAFKFPKVDSGLAGISDSHRPHALAPGGSWSGVRSAGSEEDGARTPTSSVGTAEGSFVDAGGSYLQAHISAAAVNAAEDGDAWYAVAAGFETGVFRGPMVNIRNLVNGYDHASFRGFRTHAAALAWYIMRTTSE</sequence>
<evidence type="ECO:0000313" key="2">
    <source>
        <dbReference type="Proteomes" id="UP000814033"/>
    </source>
</evidence>
<proteinExistence type="predicted"/>
<reference evidence="1" key="2">
    <citation type="journal article" date="2022" name="New Phytol.">
        <title>Evolutionary transition to the ectomycorrhizal habit in the genomes of a hyperdiverse lineage of mushroom-forming fungi.</title>
        <authorList>
            <person name="Looney B."/>
            <person name="Miyauchi S."/>
            <person name="Morin E."/>
            <person name="Drula E."/>
            <person name="Courty P.E."/>
            <person name="Kohler A."/>
            <person name="Kuo A."/>
            <person name="LaButti K."/>
            <person name="Pangilinan J."/>
            <person name="Lipzen A."/>
            <person name="Riley R."/>
            <person name="Andreopoulos W."/>
            <person name="He G."/>
            <person name="Johnson J."/>
            <person name="Nolan M."/>
            <person name="Tritt A."/>
            <person name="Barry K.W."/>
            <person name="Grigoriev I.V."/>
            <person name="Nagy L.G."/>
            <person name="Hibbett D."/>
            <person name="Henrissat B."/>
            <person name="Matheny P.B."/>
            <person name="Labbe J."/>
            <person name="Martin F.M."/>
        </authorList>
    </citation>
    <scope>NUCLEOTIDE SEQUENCE</scope>
    <source>
        <strain evidence="1">FP105234-sp</strain>
    </source>
</reference>
<keyword evidence="2" id="KW-1185">Reference proteome</keyword>
<dbReference type="EMBL" id="MU276348">
    <property type="protein sequence ID" value="KAI0039150.1"/>
    <property type="molecule type" value="Genomic_DNA"/>
</dbReference>
<name>A0ACB8R5V9_9AGAM</name>
<dbReference type="Proteomes" id="UP000814033">
    <property type="component" value="Unassembled WGS sequence"/>
</dbReference>